<dbReference type="STRING" id="1423755.FC40_GL000190"/>
<evidence type="ECO:0000313" key="2">
    <source>
        <dbReference type="Proteomes" id="UP000051054"/>
    </source>
</evidence>
<dbReference type="PATRIC" id="fig|1423755.3.peg.204"/>
<dbReference type="AlphaFoldDB" id="A0A0R1WQZ1"/>
<comment type="caution">
    <text evidence="1">The sequence shown here is derived from an EMBL/GenBank/DDBJ whole genome shotgun (WGS) entry which is preliminary data.</text>
</comment>
<dbReference type="EMBL" id="AZGD01000006">
    <property type="protein sequence ID" value="KRM20272.1"/>
    <property type="molecule type" value="Genomic_DNA"/>
</dbReference>
<dbReference type="Proteomes" id="UP000051054">
    <property type="component" value="Unassembled WGS sequence"/>
</dbReference>
<sequence length="149" mass="16940">MLNDIDISLLELRIGNSEDATVPYFELNNSGINCKIITSMKVNENYSLANTDRLIYLTITAGTTPPDEIYLSQEFTEIPNSQDIFSIQSDIFIDKKYLIDEYEHLKYDFANVSFSYTHKHPGEMGVGESVRVGTFFKTKVPILDIRGGR</sequence>
<protein>
    <submittedName>
        <fullName evidence="1">Uncharacterized protein</fullName>
    </submittedName>
</protein>
<gene>
    <name evidence="1" type="ORF">FC40_GL000190</name>
</gene>
<dbReference type="OrthoDB" id="9999604at2"/>
<keyword evidence="2" id="KW-1185">Reference proteome</keyword>
<accession>A0A0R1WQZ1</accession>
<proteinExistence type="predicted"/>
<evidence type="ECO:0000313" key="1">
    <source>
        <dbReference type="EMBL" id="KRM20272.1"/>
    </source>
</evidence>
<dbReference type="RefSeq" id="WP_025021975.1">
    <property type="nucleotide sequence ID" value="NZ_AZGD01000006.1"/>
</dbReference>
<reference evidence="1 2" key="1">
    <citation type="journal article" date="2015" name="Genome Announc.">
        <title>Expanding the biotechnology potential of lactobacilli through comparative genomics of 213 strains and associated genera.</title>
        <authorList>
            <person name="Sun Z."/>
            <person name="Harris H.M."/>
            <person name="McCann A."/>
            <person name="Guo C."/>
            <person name="Argimon S."/>
            <person name="Zhang W."/>
            <person name="Yang X."/>
            <person name="Jeffery I.B."/>
            <person name="Cooney J.C."/>
            <person name="Kagawa T.F."/>
            <person name="Liu W."/>
            <person name="Song Y."/>
            <person name="Salvetti E."/>
            <person name="Wrobel A."/>
            <person name="Rasinkangas P."/>
            <person name="Parkhill J."/>
            <person name="Rea M.C."/>
            <person name="O'Sullivan O."/>
            <person name="Ritari J."/>
            <person name="Douillard F.P."/>
            <person name="Paul Ross R."/>
            <person name="Yang R."/>
            <person name="Briner A.E."/>
            <person name="Felis G.E."/>
            <person name="de Vos W.M."/>
            <person name="Barrangou R."/>
            <person name="Klaenhammer T.R."/>
            <person name="Caufield P.W."/>
            <person name="Cui Y."/>
            <person name="Zhang H."/>
            <person name="O'Toole P.W."/>
        </authorList>
    </citation>
    <scope>NUCLEOTIDE SEQUENCE [LARGE SCALE GENOMIC DNA]</scope>
    <source>
        <strain evidence="1 2">DSM 18933</strain>
    </source>
</reference>
<organism evidence="1 2">
    <name type="scientific">Ligilactobacillus hayakitensis DSM 18933 = JCM 14209</name>
    <dbReference type="NCBI Taxonomy" id="1423755"/>
    <lineage>
        <taxon>Bacteria</taxon>
        <taxon>Bacillati</taxon>
        <taxon>Bacillota</taxon>
        <taxon>Bacilli</taxon>
        <taxon>Lactobacillales</taxon>
        <taxon>Lactobacillaceae</taxon>
        <taxon>Ligilactobacillus</taxon>
    </lineage>
</organism>
<name>A0A0R1WQZ1_9LACO</name>